<comment type="caution">
    <text evidence="1">The sequence shown here is derived from an EMBL/GenBank/DDBJ whole genome shotgun (WGS) entry which is preliminary data.</text>
</comment>
<sequence>MSLPDIVFNKIYRIVDTIPYVGTIYAVSRAVWYGFQDDVKEVAISAVNAVQGTIGDIFLFRRIAEPFKISVIRTMMQNDAKCIRYGSRRKKNTMETCFEEMWHRAIVHGSSYSGVVTYDPYMNKNMIVIAFPNGLNLNTPFGKLNLFIADKYNNIVATSELQINIANNIRYIISNNQYISVEKIDNEYKLVLKNRNIIDKLYSLFYFDVNRIIIYLKTGLAFTFDISQKTYEIKLKNINFKKDKQNSQLWEVDFFKDNHYRLRSFVSTQRQRMFCIGEDLHMWDFVNYLWNLEKVNFVDE</sequence>
<organism evidence="1 2">
    <name type="scientific">Dentiscutata erythropus</name>
    <dbReference type="NCBI Taxonomy" id="1348616"/>
    <lineage>
        <taxon>Eukaryota</taxon>
        <taxon>Fungi</taxon>
        <taxon>Fungi incertae sedis</taxon>
        <taxon>Mucoromycota</taxon>
        <taxon>Glomeromycotina</taxon>
        <taxon>Glomeromycetes</taxon>
        <taxon>Diversisporales</taxon>
        <taxon>Gigasporaceae</taxon>
        <taxon>Dentiscutata</taxon>
    </lineage>
</organism>
<dbReference type="AlphaFoldDB" id="A0A9N9N5I9"/>
<keyword evidence="2" id="KW-1185">Reference proteome</keyword>
<proteinExistence type="predicted"/>
<evidence type="ECO:0000313" key="1">
    <source>
        <dbReference type="EMBL" id="CAG8703788.1"/>
    </source>
</evidence>
<protein>
    <submittedName>
        <fullName evidence="1">27539_t:CDS:1</fullName>
    </submittedName>
</protein>
<dbReference type="EMBL" id="CAJVPY010009018">
    <property type="protein sequence ID" value="CAG8703788.1"/>
    <property type="molecule type" value="Genomic_DNA"/>
</dbReference>
<dbReference type="Proteomes" id="UP000789405">
    <property type="component" value="Unassembled WGS sequence"/>
</dbReference>
<name>A0A9N9N5I9_9GLOM</name>
<dbReference type="OrthoDB" id="5648812at2759"/>
<evidence type="ECO:0000313" key="2">
    <source>
        <dbReference type="Proteomes" id="UP000789405"/>
    </source>
</evidence>
<reference evidence="1" key="1">
    <citation type="submission" date="2021-06" db="EMBL/GenBank/DDBJ databases">
        <authorList>
            <person name="Kallberg Y."/>
            <person name="Tangrot J."/>
            <person name="Rosling A."/>
        </authorList>
    </citation>
    <scope>NUCLEOTIDE SEQUENCE</scope>
    <source>
        <strain evidence="1">MA453B</strain>
    </source>
</reference>
<accession>A0A9N9N5I9</accession>
<gene>
    <name evidence="1" type="ORF">DERYTH_LOCUS13156</name>
</gene>